<organism evidence="1 2">
    <name type="scientific">Acetobacter malorum</name>
    <dbReference type="NCBI Taxonomy" id="178901"/>
    <lineage>
        <taxon>Bacteria</taxon>
        <taxon>Pseudomonadati</taxon>
        <taxon>Pseudomonadota</taxon>
        <taxon>Alphaproteobacteria</taxon>
        <taxon>Acetobacterales</taxon>
        <taxon>Acetobacteraceae</taxon>
        <taxon>Acetobacter</taxon>
    </lineage>
</organism>
<dbReference type="EMBL" id="LVHD01000308">
    <property type="protein sequence ID" value="OAG71557.1"/>
    <property type="molecule type" value="Genomic_DNA"/>
</dbReference>
<dbReference type="AlphaFoldDB" id="A0A177FWU7"/>
<evidence type="ECO:0000313" key="1">
    <source>
        <dbReference type="EMBL" id="OAG71557.1"/>
    </source>
</evidence>
<protein>
    <submittedName>
        <fullName evidence="1">Uncharacterized protein</fullName>
    </submittedName>
</protein>
<dbReference type="Proteomes" id="UP000077349">
    <property type="component" value="Unassembled WGS sequence"/>
</dbReference>
<proteinExistence type="predicted"/>
<sequence>MCGTATDLCHMAVHVVADETRSPHTGHLFALGENRTELHQFSHNFADMIGSYSNSLCDFFAGQHDLAGVWEEVIE</sequence>
<name>A0A177FWU7_9PROT</name>
<accession>A0A177FWU7</accession>
<comment type="caution">
    <text evidence="1">The sequence shown here is derived from an EMBL/GenBank/DDBJ whole genome shotgun (WGS) entry which is preliminary data.</text>
</comment>
<evidence type="ECO:0000313" key="2">
    <source>
        <dbReference type="Proteomes" id="UP000077349"/>
    </source>
</evidence>
<reference evidence="1 2" key="1">
    <citation type="submission" date="2016-03" db="EMBL/GenBank/DDBJ databases">
        <title>Draft genome sequence of Acetobacter malorum CECT 7742, a strain isolated from strawberry vinegar.</title>
        <authorList>
            <person name="Sainz F."/>
            <person name="Mas A."/>
            <person name="Torija M.J."/>
        </authorList>
    </citation>
    <scope>NUCLEOTIDE SEQUENCE [LARGE SCALE GENOMIC DNA]</scope>
    <source>
        <strain evidence="1 2">CECT 7742</strain>
    </source>
</reference>
<gene>
    <name evidence="1" type="ORF">Amal_04089</name>
</gene>